<reference evidence="6 7" key="1">
    <citation type="submission" date="2018-06" db="EMBL/GenBank/DDBJ databases">
        <authorList>
            <consortium name="Pathogen Informatics"/>
            <person name="Doyle S."/>
        </authorList>
    </citation>
    <scope>NUCLEOTIDE SEQUENCE [LARGE SCALE GENOMIC DNA]</scope>
    <source>
        <strain evidence="6 7">NCTC11088</strain>
    </source>
</reference>
<organism evidence="6 7">
    <name type="scientific">Peptoniphilus indolicus</name>
    <dbReference type="NCBI Taxonomy" id="33030"/>
    <lineage>
        <taxon>Bacteria</taxon>
        <taxon>Bacillati</taxon>
        <taxon>Bacillota</taxon>
        <taxon>Tissierellia</taxon>
        <taxon>Tissierellales</taxon>
        <taxon>Peptoniphilaceae</taxon>
        <taxon>Peptoniphilus</taxon>
    </lineage>
</organism>
<dbReference type="AlphaFoldDB" id="A0A379DCC5"/>
<dbReference type="SUPFAM" id="SSF53850">
    <property type="entry name" value="Periplasmic binding protein-like II"/>
    <property type="match status" value="1"/>
</dbReference>
<evidence type="ECO:0000313" key="6">
    <source>
        <dbReference type="EMBL" id="SUB75648.1"/>
    </source>
</evidence>
<sequence length="308" mass="35981">MTQNQKIFLFIAENLSFSKAAKHFFVTQQCISDHINRIENEYGTKLFYRKPYLHLTQAGETVYKSLSTINRIENDLKSSIENFSNEKRGSFTFGISTSRSKVLLPKVLNKYYEYFPEVNISFFSGDTSILENKLLKNEIDLFLGINSSLDLDLDITPVAEDYMYIVINKNLFKKYFSKENLLLFKHGFDLNLLKDIPITMYYNTGALYQLMQQHILSHGIQLNKTPYFISECDVQISLCLNNTTCAIVPRMLSIHLLDNPEIFLFPIKDFNYPLRIDIVKNKYIDLPHYVKAFNNLLIEEIKKIQKLL</sequence>
<dbReference type="Gene3D" id="3.40.190.290">
    <property type="match status" value="1"/>
</dbReference>
<dbReference type="InterPro" id="IPR000847">
    <property type="entry name" value="LysR_HTH_N"/>
</dbReference>
<accession>A0A379DCC5</accession>
<dbReference type="InterPro" id="IPR050950">
    <property type="entry name" value="HTH-type_LysR_regulators"/>
</dbReference>
<evidence type="ECO:0000256" key="3">
    <source>
        <dbReference type="ARBA" id="ARBA00023125"/>
    </source>
</evidence>
<proteinExistence type="inferred from homology"/>
<protein>
    <submittedName>
        <fullName evidence="6">HTH-type transcriptional activator CmpR</fullName>
    </submittedName>
</protein>
<keyword evidence="2" id="KW-0805">Transcription regulation</keyword>
<feature type="domain" description="HTH lysR-type" evidence="5">
    <location>
        <begin position="1"/>
        <end position="56"/>
    </location>
</feature>
<dbReference type="EMBL" id="UGTH01000001">
    <property type="protein sequence ID" value="SUB75648.1"/>
    <property type="molecule type" value="Genomic_DNA"/>
</dbReference>
<comment type="similarity">
    <text evidence="1">Belongs to the LysR transcriptional regulatory family.</text>
</comment>
<dbReference type="Gene3D" id="1.10.10.10">
    <property type="entry name" value="Winged helix-like DNA-binding domain superfamily/Winged helix DNA-binding domain"/>
    <property type="match status" value="1"/>
</dbReference>
<dbReference type="Proteomes" id="UP000254777">
    <property type="component" value="Unassembled WGS sequence"/>
</dbReference>
<dbReference type="GO" id="GO:0003677">
    <property type="term" value="F:DNA binding"/>
    <property type="evidence" value="ECO:0007669"/>
    <property type="project" value="UniProtKB-KW"/>
</dbReference>
<dbReference type="GO" id="GO:0003700">
    <property type="term" value="F:DNA-binding transcription factor activity"/>
    <property type="evidence" value="ECO:0007669"/>
    <property type="project" value="InterPro"/>
</dbReference>
<dbReference type="PANTHER" id="PTHR30419">
    <property type="entry name" value="HTH-TYPE TRANSCRIPTIONAL REGULATOR YBHD"/>
    <property type="match status" value="1"/>
</dbReference>
<keyword evidence="4" id="KW-0804">Transcription</keyword>
<evidence type="ECO:0000313" key="7">
    <source>
        <dbReference type="Proteomes" id="UP000254777"/>
    </source>
</evidence>
<evidence type="ECO:0000259" key="5">
    <source>
        <dbReference type="PROSITE" id="PS50931"/>
    </source>
</evidence>
<dbReference type="InterPro" id="IPR036390">
    <property type="entry name" value="WH_DNA-bd_sf"/>
</dbReference>
<gene>
    <name evidence="6" type="primary">cmpR</name>
    <name evidence="6" type="ORF">NCTC11088_01446</name>
</gene>
<evidence type="ECO:0000256" key="2">
    <source>
        <dbReference type="ARBA" id="ARBA00023015"/>
    </source>
</evidence>
<dbReference type="SUPFAM" id="SSF46785">
    <property type="entry name" value="Winged helix' DNA-binding domain"/>
    <property type="match status" value="1"/>
</dbReference>
<dbReference type="PRINTS" id="PR00039">
    <property type="entry name" value="HTHLYSR"/>
</dbReference>
<dbReference type="CDD" id="cd05466">
    <property type="entry name" value="PBP2_LTTR_substrate"/>
    <property type="match status" value="1"/>
</dbReference>
<evidence type="ECO:0000256" key="1">
    <source>
        <dbReference type="ARBA" id="ARBA00009437"/>
    </source>
</evidence>
<dbReference type="Pfam" id="PF00126">
    <property type="entry name" value="HTH_1"/>
    <property type="match status" value="1"/>
</dbReference>
<dbReference type="InterPro" id="IPR005119">
    <property type="entry name" value="LysR_subst-bd"/>
</dbReference>
<dbReference type="PROSITE" id="PS50931">
    <property type="entry name" value="HTH_LYSR"/>
    <property type="match status" value="1"/>
</dbReference>
<dbReference type="GO" id="GO:0005829">
    <property type="term" value="C:cytosol"/>
    <property type="evidence" value="ECO:0007669"/>
    <property type="project" value="TreeGrafter"/>
</dbReference>
<name>A0A379DCC5_9FIRM</name>
<dbReference type="RefSeq" id="WP_115312138.1">
    <property type="nucleotide sequence ID" value="NZ_UGTH01000001.1"/>
</dbReference>
<dbReference type="Pfam" id="PF03466">
    <property type="entry name" value="LysR_substrate"/>
    <property type="match status" value="1"/>
</dbReference>
<evidence type="ECO:0000256" key="4">
    <source>
        <dbReference type="ARBA" id="ARBA00023163"/>
    </source>
</evidence>
<dbReference type="InterPro" id="IPR036388">
    <property type="entry name" value="WH-like_DNA-bd_sf"/>
</dbReference>
<dbReference type="PANTHER" id="PTHR30419:SF8">
    <property type="entry name" value="NITROGEN ASSIMILATION TRANSCRIPTIONAL ACTIVATOR-RELATED"/>
    <property type="match status" value="1"/>
</dbReference>
<keyword evidence="3" id="KW-0238">DNA-binding</keyword>